<dbReference type="HAMAP" id="MF_00303">
    <property type="entry name" value="Trigger_factor_Tig"/>
    <property type="match status" value="1"/>
</dbReference>
<dbReference type="PANTHER" id="PTHR30560:SF3">
    <property type="entry name" value="TRIGGER FACTOR-LIKE PROTEIN TIG, CHLOROPLASTIC"/>
    <property type="match status" value="1"/>
</dbReference>
<dbReference type="GO" id="GO:0051083">
    <property type="term" value="P:'de novo' cotranslational protein folding"/>
    <property type="evidence" value="ECO:0007669"/>
    <property type="project" value="TreeGrafter"/>
</dbReference>
<dbReference type="EMBL" id="DXGC01000103">
    <property type="protein sequence ID" value="HIW92381.1"/>
    <property type="molecule type" value="Genomic_DNA"/>
</dbReference>
<reference evidence="15" key="2">
    <citation type="submission" date="2021-04" db="EMBL/GenBank/DDBJ databases">
        <authorList>
            <person name="Gilroy R."/>
        </authorList>
    </citation>
    <scope>NUCLEOTIDE SEQUENCE</scope>
    <source>
        <strain evidence="15">CHK32-1732</strain>
    </source>
</reference>
<dbReference type="InterPro" id="IPR008880">
    <property type="entry name" value="Trigger_fac_C"/>
</dbReference>
<dbReference type="Pfam" id="PF05697">
    <property type="entry name" value="Trigger_N"/>
    <property type="match status" value="1"/>
</dbReference>
<proteinExistence type="inferred from homology"/>
<evidence type="ECO:0000256" key="4">
    <source>
        <dbReference type="ARBA" id="ARBA00016902"/>
    </source>
</evidence>
<evidence type="ECO:0000256" key="7">
    <source>
        <dbReference type="ARBA" id="ARBA00023186"/>
    </source>
</evidence>
<dbReference type="EC" id="5.2.1.8" evidence="3 11"/>
<keyword evidence="7 11" id="KW-0143">Chaperone</keyword>
<evidence type="ECO:0000256" key="6">
    <source>
        <dbReference type="ARBA" id="ARBA00023110"/>
    </source>
</evidence>
<evidence type="ECO:0000259" key="14">
    <source>
        <dbReference type="PROSITE" id="PS50059"/>
    </source>
</evidence>
<evidence type="ECO:0000256" key="1">
    <source>
        <dbReference type="ARBA" id="ARBA00000971"/>
    </source>
</evidence>
<dbReference type="NCBIfam" id="TIGR00115">
    <property type="entry name" value="tig"/>
    <property type="match status" value="1"/>
</dbReference>
<keyword evidence="6 11" id="KW-0697">Rotamase</keyword>
<comment type="similarity">
    <text evidence="2 11 13">Belongs to the FKBP-type PPIase family. Tig subfamily.</text>
</comment>
<comment type="domain">
    <text evidence="11">Consists of 3 domains; the N-terminus binds the ribosome, the middle domain has PPIase activity, while the C-terminus has intrinsic chaperone activity on its own.</text>
</comment>
<keyword evidence="11" id="KW-0963">Cytoplasm</keyword>
<dbReference type="Gene3D" id="3.30.70.1050">
    <property type="entry name" value="Trigger factor ribosome-binding domain"/>
    <property type="match status" value="1"/>
</dbReference>
<evidence type="ECO:0000256" key="12">
    <source>
        <dbReference type="PROSITE-ProRule" id="PRU00277"/>
    </source>
</evidence>
<evidence type="ECO:0000256" key="11">
    <source>
        <dbReference type="HAMAP-Rule" id="MF_00303"/>
    </source>
</evidence>
<dbReference type="SUPFAM" id="SSF54534">
    <property type="entry name" value="FKBP-like"/>
    <property type="match status" value="1"/>
</dbReference>
<comment type="function">
    <text evidence="11">Involved in protein export. Acts as a chaperone by maintaining the newly synthesized protein in an open conformation. Functions as a peptidyl-prolyl cis-trans isomerase.</text>
</comment>
<dbReference type="GO" id="GO:0051301">
    <property type="term" value="P:cell division"/>
    <property type="evidence" value="ECO:0007669"/>
    <property type="project" value="UniProtKB-KW"/>
</dbReference>
<protein>
    <recommendedName>
        <fullName evidence="4 11">Trigger factor</fullName>
        <shortName evidence="11">TF</shortName>
        <ecNumber evidence="3 11">5.2.1.8</ecNumber>
    </recommendedName>
    <alternativeName>
        <fullName evidence="10 11">PPIase</fullName>
    </alternativeName>
</protein>
<evidence type="ECO:0000256" key="5">
    <source>
        <dbReference type="ARBA" id="ARBA00022618"/>
    </source>
</evidence>
<evidence type="ECO:0000313" key="16">
    <source>
        <dbReference type="Proteomes" id="UP000824190"/>
    </source>
</evidence>
<evidence type="ECO:0000256" key="9">
    <source>
        <dbReference type="ARBA" id="ARBA00023306"/>
    </source>
</evidence>
<dbReference type="PROSITE" id="PS50059">
    <property type="entry name" value="FKBP_PPIASE"/>
    <property type="match status" value="1"/>
</dbReference>
<dbReference type="InterPro" id="IPR008881">
    <property type="entry name" value="Trigger_fac_ribosome-bd_bac"/>
</dbReference>
<reference evidence="15" key="1">
    <citation type="journal article" date="2021" name="PeerJ">
        <title>Extensive microbial diversity within the chicken gut microbiome revealed by metagenomics and culture.</title>
        <authorList>
            <person name="Gilroy R."/>
            <person name="Ravi A."/>
            <person name="Getino M."/>
            <person name="Pursley I."/>
            <person name="Horton D.L."/>
            <person name="Alikhan N.F."/>
            <person name="Baker D."/>
            <person name="Gharbi K."/>
            <person name="Hall N."/>
            <person name="Watson M."/>
            <person name="Adriaenssens E.M."/>
            <person name="Foster-Nyarko E."/>
            <person name="Jarju S."/>
            <person name="Secka A."/>
            <person name="Antonio M."/>
            <person name="Oren A."/>
            <person name="Chaudhuri R.R."/>
            <person name="La Ragione R."/>
            <person name="Hildebrand F."/>
            <person name="Pallen M.J."/>
        </authorList>
    </citation>
    <scope>NUCLEOTIDE SEQUENCE</scope>
    <source>
        <strain evidence="15">CHK32-1732</strain>
    </source>
</reference>
<dbReference type="GO" id="GO:0015031">
    <property type="term" value="P:protein transport"/>
    <property type="evidence" value="ECO:0007669"/>
    <property type="project" value="UniProtKB-UniRule"/>
</dbReference>
<dbReference type="InterPro" id="IPR005215">
    <property type="entry name" value="Trig_fac"/>
</dbReference>
<dbReference type="GO" id="GO:0043022">
    <property type="term" value="F:ribosome binding"/>
    <property type="evidence" value="ECO:0007669"/>
    <property type="project" value="TreeGrafter"/>
</dbReference>
<dbReference type="AlphaFoldDB" id="A0A9D1RTD6"/>
<dbReference type="Proteomes" id="UP000824190">
    <property type="component" value="Unassembled WGS sequence"/>
</dbReference>
<dbReference type="Gene3D" id="3.10.50.40">
    <property type="match status" value="1"/>
</dbReference>
<dbReference type="Pfam" id="PF05698">
    <property type="entry name" value="Trigger_C"/>
    <property type="match status" value="1"/>
</dbReference>
<dbReference type="GO" id="GO:0043335">
    <property type="term" value="P:protein unfolding"/>
    <property type="evidence" value="ECO:0007669"/>
    <property type="project" value="TreeGrafter"/>
</dbReference>
<dbReference type="SUPFAM" id="SSF109998">
    <property type="entry name" value="Triger factor/SurA peptide-binding domain-like"/>
    <property type="match status" value="1"/>
</dbReference>
<comment type="catalytic activity">
    <reaction evidence="1 11 12">
        <text>[protein]-peptidylproline (omega=180) = [protein]-peptidylproline (omega=0)</text>
        <dbReference type="Rhea" id="RHEA:16237"/>
        <dbReference type="Rhea" id="RHEA-COMP:10747"/>
        <dbReference type="Rhea" id="RHEA-COMP:10748"/>
        <dbReference type="ChEBI" id="CHEBI:83833"/>
        <dbReference type="ChEBI" id="CHEBI:83834"/>
        <dbReference type="EC" id="5.2.1.8"/>
    </reaction>
</comment>
<sequence length="469" mass="51080">MKSSVEQLSATRAKLTVEVPFDELKPEFDNAYKSLAEQVSLPGFRKGKVPAKILEARLGRGAILNEVLNDMLPSRYSQAVEENDVKALGQPEIDIAELEDNDHVTFTAEVDVRPEIEVPDFAELSVEVEPLVADDEAIESELTNLRARFGTLKAVERAVQDGDFVSIDLTATIDGEAVDEASSEGLSYEVGSASLVEGLDDALIGLSEGESKEFDTTLVAGEHADSAAQATVTVGSVKERELPELDDDFAQLASEFDTLDELKDSLKNQVEEQLKGQQAGDIRDKVLAAALEKTEVALPESVVKEQVDGQMQQLLSQFGGDEKVFEQMLAAQDITREKFEEDTREAAEDSVRTQLFLDSLADIEKPEVSQQELTDHILFTAQRYGMDPNQFVMQLQQSGQIANLFADVRRGKALALNICKVTVTDTNGASIDPKDFFGQEAEGAEGAEDAEAVEAETVEAAEGNEDAEK</sequence>
<dbReference type="InterPro" id="IPR027304">
    <property type="entry name" value="Trigger_fact/SurA_dom_sf"/>
</dbReference>
<feature type="domain" description="PPIase FKBP-type" evidence="14">
    <location>
        <begin position="162"/>
        <end position="214"/>
    </location>
</feature>
<keyword evidence="9 11" id="KW-0131">Cell cycle</keyword>
<dbReference type="Gene3D" id="1.10.3120.10">
    <property type="entry name" value="Trigger factor, C-terminal domain"/>
    <property type="match status" value="1"/>
</dbReference>
<evidence type="ECO:0000256" key="13">
    <source>
        <dbReference type="RuleBase" id="RU003914"/>
    </source>
</evidence>
<dbReference type="GO" id="GO:0044183">
    <property type="term" value="F:protein folding chaperone"/>
    <property type="evidence" value="ECO:0007669"/>
    <property type="project" value="TreeGrafter"/>
</dbReference>
<dbReference type="PIRSF" id="PIRSF003095">
    <property type="entry name" value="Trigger_factor"/>
    <property type="match status" value="1"/>
</dbReference>
<comment type="subcellular location">
    <subcellularLocation>
        <location evidence="11">Cytoplasm</location>
    </subcellularLocation>
    <text evidence="11">About half TF is bound to the ribosome near the polypeptide exit tunnel while the other half is free in the cytoplasm.</text>
</comment>
<keyword evidence="8 11" id="KW-0413">Isomerase</keyword>
<keyword evidence="5 11" id="KW-0132">Cell division</keyword>
<evidence type="ECO:0000256" key="8">
    <source>
        <dbReference type="ARBA" id="ARBA00023235"/>
    </source>
</evidence>
<dbReference type="GO" id="GO:0003755">
    <property type="term" value="F:peptidyl-prolyl cis-trans isomerase activity"/>
    <property type="evidence" value="ECO:0007669"/>
    <property type="project" value="UniProtKB-UniRule"/>
</dbReference>
<evidence type="ECO:0000256" key="10">
    <source>
        <dbReference type="ARBA" id="ARBA00029986"/>
    </source>
</evidence>
<gene>
    <name evidence="11 15" type="primary">tig</name>
    <name evidence="15" type="ORF">H9870_12080</name>
</gene>
<dbReference type="GO" id="GO:0005737">
    <property type="term" value="C:cytoplasm"/>
    <property type="evidence" value="ECO:0007669"/>
    <property type="project" value="UniProtKB-SubCell"/>
</dbReference>
<dbReference type="InterPro" id="IPR001179">
    <property type="entry name" value="PPIase_FKBP_dom"/>
</dbReference>
<dbReference type="Pfam" id="PF00254">
    <property type="entry name" value="FKBP_C"/>
    <property type="match status" value="1"/>
</dbReference>
<dbReference type="InterPro" id="IPR046357">
    <property type="entry name" value="PPIase_dom_sf"/>
</dbReference>
<dbReference type="PANTHER" id="PTHR30560">
    <property type="entry name" value="TRIGGER FACTOR CHAPERONE AND PEPTIDYL-PROLYL CIS/TRANS ISOMERASE"/>
    <property type="match status" value="1"/>
</dbReference>
<dbReference type="SUPFAM" id="SSF102735">
    <property type="entry name" value="Trigger factor ribosome-binding domain"/>
    <property type="match status" value="1"/>
</dbReference>
<evidence type="ECO:0000256" key="2">
    <source>
        <dbReference type="ARBA" id="ARBA00005464"/>
    </source>
</evidence>
<organism evidence="15 16">
    <name type="scientific">Candidatus Corynebacterium avicola</name>
    <dbReference type="NCBI Taxonomy" id="2838527"/>
    <lineage>
        <taxon>Bacteria</taxon>
        <taxon>Bacillati</taxon>
        <taxon>Actinomycetota</taxon>
        <taxon>Actinomycetes</taxon>
        <taxon>Mycobacteriales</taxon>
        <taxon>Corynebacteriaceae</taxon>
        <taxon>Corynebacterium</taxon>
    </lineage>
</organism>
<evidence type="ECO:0000256" key="3">
    <source>
        <dbReference type="ARBA" id="ARBA00013194"/>
    </source>
</evidence>
<accession>A0A9D1RTD6</accession>
<name>A0A9D1RTD6_9CORY</name>
<dbReference type="InterPro" id="IPR037041">
    <property type="entry name" value="Trigger_fac_C_sf"/>
</dbReference>
<evidence type="ECO:0000313" key="15">
    <source>
        <dbReference type="EMBL" id="HIW92381.1"/>
    </source>
</evidence>
<comment type="caution">
    <text evidence="15">The sequence shown here is derived from an EMBL/GenBank/DDBJ whole genome shotgun (WGS) entry which is preliminary data.</text>
</comment>
<dbReference type="InterPro" id="IPR036611">
    <property type="entry name" value="Trigger_fac_ribosome-bd_sf"/>
</dbReference>